<reference evidence="2 3" key="1">
    <citation type="submission" date="2018-03" db="EMBL/GenBank/DDBJ databases">
        <title>Cross-interface Injection: A General Nanoliter Liquid Handling Method Applied to Single Cells Genome Amplification Automated Nanoliter Liquid Handling Applied to Single Cell Multiple Displacement Amplification.</title>
        <authorList>
            <person name="Yun J."/>
            <person name="Xu P."/>
            <person name="Xu J."/>
            <person name="Dai X."/>
            <person name="Wang Y."/>
            <person name="Zheng X."/>
            <person name="Cao C."/>
            <person name="Yi Q."/>
            <person name="Zhu Y."/>
            <person name="Wang L."/>
            <person name="Dong Z."/>
            <person name="Huang Y."/>
            <person name="Huang L."/>
            <person name="Du W."/>
        </authorList>
    </citation>
    <scope>NUCLEOTIDE SEQUENCE [LARGE SCALE GENOMIC DNA]</scope>
    <source>
        <strain evidence="2 3">Z-D1-2</strain>
    </source>
</reference>
<dbReference type="AlphaFoldDB" id="A0A2T4DUD7"/>
<comment type="caution">
    <text evidence="2">The sequence shown here is derived from an EMBL/GenBank/DDBJ whole genome shotgun (WGS) entry which is preliminary data.</text>
</comment>
<dbReference type="EMBL" id="PYVU01000014">
    <property type="protein sequence ID" value="PTB97422.1"/>
    <property type="molecule type" value="Genomic_DNA"/>
</dbReference>
<dbReference type="Proteomes" id="UP000240608">
    <property type="component" value="Unassembled WGS sequence"/>
</dbReference>
<keyword evidence="1" id="KW-0732">Signal</keyword>
<protein>
    <submittedName>
        <fullName evidence="2">Uncharacterized protein</fullName>
    </submittedName>
</protein>
<accession>A0A2T4DUD7</accession>
<feature type="chain" id="PRO_5015787175" evidence="1">
    <location>
        <begin position="20"/>
        <end position="346"/>
    </location>
</feature>
<name>A0A2T4DUD7_9BACT</name>
<gene>
    <name evidence="2" type="ORF">C9994_02940</name>
</gene>
<feature type="signal peptide" evidence="1">
    <location>
        <begin position="1"/>
        <end position="19"/>
    </location>
</feature>
<evidence type="ECO:0000313" key="3">
    <source>
        <dbReference type="Proteomes" id="UP000240608"/>
    </source>
</evidence>
<evidence type="ECO:0000256" key="1">
    <source>
        <dbReference type="SAM" id="SignalP"/>
    </source>
</evidence>
<proteinExistence type="predicted"/>
<sequence>MKKISILVLTLLSFYTLSAQDLGKFEPKDDGFKSKKLSDGTKKLYIASFNINFEIYKEAVDKKEAGGFGRSVKNAAKAKAAVGLATLDKEAIQAKADQLYNEFVSDMKAKGYEIISAEEAGKTDTYKGWNKGVGPSVFETDMTGILSVIPTGYNYFYKDRNAFSSKLAGFDKTPQNLSRELDDALVADVSLVYVFTAVGNDWNVGNQAKVKLFINYRLANMYYVTDEKTSAGLTSLVDKSKQAVALNSYVTFTRGKLKVGGSAESQYTGYMKSDLEILGVLEKDKVVAYSTQTQATATLLNPVVSIRGDNYSETTKWLEPDGEKYAEGMYLAGSEFIKYHVNEVLE</sequence>
<organism evidence="2 3">
    <name type="scientific">Marivirga lumbricoides</name>
    <dbReference type="NCBI Taxonomy" id="1046115"/>
    <lineage>
        <taxon>Bacteria</taxon>
        <taxon>Pseudomonadati</taxon>
        <taxon>Bacteroidota</taxon>
        <taxon>Cytophagia</taxon>
        <taxon>Cytophagales</taxon>
        <taxon>Marivirgaceae</taxon>
        <taxon>Marivirga</taxon>
    </lineage>
</organism>
<evidence type="ECO:0000313" key="2">
    <source>
        <dbReference type="EMBL" id="PTB97422.1"/>
    </source>
</evidence>